<evidence type="ECO:0000313" key="5">
    <source>
        <dbReference type="Proteomes" id="UP000006228"/>
    </source>
</evidence>
<evidence type="ECO:0000256" key="1">
    <source>
        <dbReference type="SAM" id="SignalP"/>
    </source>
</evidence>
<proteinExistence type="predicted"/>
<dbReference type="InterPro" id="IPR025193">
    <property type="entry name" value="DUF4114"/>
</dbReference>
<feature type="domain" description="DUF4842" evidence="3">
    <location>
        <begin position="326"/>
        <end position="545"/>
    </location>
</feature>
<name>E8M8M0_PHOS4</name>
<dbReference type="Pfam" id="PF16130">
    <property type="entry name" value="DUF4842"/>
    <property type="match status" value="1"/>
</dbReference>
<dbReference type="RefSeq" id="WP_008078078.1">
    <property type="nucleotide sequence ID" value="NZ_AEVT01000074.1"/>
</dbReference>
<dbReference type="eggNOG" id="COG3391">
    <property type="taxonomic scope" value="Bacteria"/>
</dbReference>
<dbReference type="InterPro" id="IPR031025">
    <property type="entry name" value="LruC_dom"/>
</dbReference>
<dbReference type="OrthoDB" id="1204817at2"/>
<dbReference type="EMBL" id="AEVT01000074">
    <property type="protein sequence ID" value="EGA69747.1"/>
    <property type="molecule type" value="Genomic_DNA"/>
</dbReference>
<dbReference type="Proteomes" id="UP000006228">
    <property type="component" value="Unassembled WGS sequence"/>
</dbReference>
<feature type="chain" id="PRO_5003224861" description="LruC domain-containing protein" evidence="1">
    <location>
        <begin position="21"/>
        <end position="557"/>
    </location>
</feature>
<protein>
    <recommendedName>
        <fullName evidence="6">LruC domain-containing protein</fullName>
    </recommendedName>
</protein>
<keyword evidence="1" id="KW-0732">Signal</keyword>
<feature type="signal peptide" evidence="1">
    <location>
        <begin position="1"/>
        <end position="20"/>
    </location>
</feature>
<organism evidence="4 5">
    <name type="scientific">Vibrio sinaloensis DSM 21326</name>
    <dbReference type="NCBI Taxonomy" id="945550"/>
    <lineage>
        <taxon>Bacteria</taxon>
        <taxon>Pseudomonadati</taxon>
        <taxon>Pseudomonadota</taxon>
        <taxon>Gammaproteobacteria</taxon>
        <taxon>Vibrionales</taxon>
        <taxon>Vibrionaceae</taxon>
        <taxon>Vibrio</taxon>
        <taxon>Vibrio oreintalis group</taxon>
    </lineage>
</organism>
<accession>E8M8M0</accession>
<sequence length="557" mass="61643">MHKKSIIALSLLGSATPSFALTTADMQFESGSSASNYSYKGKASDVYSRAEQMPSDTLSNIYSLLPEGQTVNPQFISANKYSSIDIDDELQGADHATAKVTFLNEGAGYRNTLGYFVYDTNSPPTDKDLIDAHVVIFPNTSKAPDGEMSEGDTLDLNIELTAGQTLAFFIIPNGWGYSGSYNTIASLGYWNSPFYSNPDLNPESTSLNRRHNVAFLDTTNDFLVLAFEDIYRPNGDNDFNDLLFTVEVTPFTAIDGVNSDGTTDAKYEILVQNNDAEATTTSVYPSSNSYATLAFEDRWPLMGDYDFNDVVFKYRITETLNGQRELKSFSANYHLKAMGAGYHNGFALHLPGVDRSNLDSVSLTRNGAAVDYQVIQTSEDEAVLVIEPDLRDALTNLGVLDETCNFYRTQASCTGQADEALNYQLDVTFISPVAKNTIGDAPYDPFIFASENYYHGDFLPSPPGITWQTHLKSHSGTSMMDNGLFGSHDDNSYGSFYFLTDNQMPWALNLTTEWTHPLERVDISHAYTQFPSWVTSSGESDTNWYQNPQANKIFSAQ</sequence>
<evidence type="ECO:0000259" key="2">
    <source>
        <dbReference type="Pfam" id="PF13448"/>
    </source>
</evidence>
<reference evidence="4 5" key="1">
    <citation type="journal article" date="2012" name="Int. J. Syst. Evol. Microbiol.">
        <title>Vibrio caribbeanicus sp. nov., isolated from the marine sponge Scleritoderma cyanea.</title>
        <authorList>
            <person name="Hoffmann M."/>
            <person name="Monday S.R."/>
            <person name="Allard M.W."/>
            <person name="Strain E.A."/>
            <person name="Whittaker P."/>
            <person name="Naum M."/>
            <person name="McCarthy P.J."/>
            <person name="Lopez J.V."/>
            <person name="Fischer M."/>
            <person name="Brown E.W."/>
        </authorList>
    </citation>
    <scope>NUCLEOTIDE SEQUENCE [LARGE SCALE GENOMIC DNA]</scope>
    <source>
        <strain evidence="5">DSMZ 21326</strain>
    </source>
</reference>
<evidence type="ECO:0000259" key="3">
    <source>
        <dbReference type="Pfam" id="PF16130"/>
    </source>
</evidence>
<evidence type="ECO:0008006" key="6">
    <source>
        <dbReference type="Google" id="ProtNLM"/>
    </source>
</evidence>
<dbReference type="InterPro" id="IPR032295">
    <property type="entry name" value="DUF4842"/>
</dbReference>
<dbReference type="NCBIfam" id="TIGR04456">
    <property type="entry name" value="LruC_dom"/>
    <property type="match status" value="1"/>
</dbReference>
<evidence type="ECO:0000313" key="4">
    <source>
        <dbReference type="EMBL" id="EGA69747.1"/>
    </source>
</evidence>
<dbReference type="AlphaFoldDB" id="E8M8M0"/>
<gene>
    <name evidence="4" type="ORF">VISI1226_17820</name>
</gene>
<comment type="caution">
    <text evidence="4">The sequence shown here is derived from an EMBL/GenBank/DDBJ whole genome shotgun (WGS) entry which is preliminary data.</text>
</comment>
<feature type="domain" description="DUF4114" evidence="2">
    <location>
        <begin position="160"/>
        <end position="248"/>
    </location>
</feature>
<dbReference type="Pfam" id="PF13448">
    <property type="entry name" value="DUF4114"/>
    <property type="match status" value="1"/>
</dbReference>
<dbReference type="GeneID" id="95569926"/>